<dbReference type="AlphaFoldDB" id="A0A0X1KQ27"/>
<evidence type="ECO:0000259" key="7">
    <source>
        <dbReference type="Pfam" id="PF00892"/>
    </source>
</evidence>
<dbReference type="Pfam" id="PF00892">
    <property type="entry name" value="EamA"/>
    <property type="match status" value="2"/>
</dbReference>
<dbReference type="PANTHER" id="PTHR42920">
    <property type="entry name" value="OS03G0707200 PROTEIN-RELATED"/>
    <property type="match status" value="1"/>
</dbReference>
<dbReference type="GO" id="GO:0005886">
    <property type="term" value="C:plasma membrane"/>
    <property type="evidence" value="ECO:0007669"/>
    <property type="project" value="UniProtKB-SubCell"/>
</dbReference>
<feature type="transmembrane region" description="Helical" evidence="6">
    <location>
        <begin position="197"/>
        <end position="219"/>
    </location>
</feature>
<keyword evidence="4 6" id="KW-1133">Transmembrane helix</keyword>
<feature type="transmembrane region" description="Helical" evidence="6">
    <location>
        <begin position="87"/>
        <end position="105"/>
    </location>
</feature>
<proteinExistence type="predicted"/>
<dbReference type="PANTHER" id="PTHR42920:SF5">
    <property type="entry name" value="EAMA DOMAIN-CONTAINING PROTEIN"/>
    <property type="match status" value="1"/>
</dbReference>
<dbReference type="PaxDb" id="1123384-AJ81_03365"/>
<reference evidence="8 9" key="1">
    <citation type="submission" date="2014-01" db="EMBL/GenBank/DDBJ databases">
        <title>Genome sequencing of Thermotog hypogea.</title>
        <authorList>
            <person name="Zhang X."/>
            <person name="Alvare G."/>
            <person name="Fristensky B."/>
            <person name="Chen L."/>
            <person name="Suen T."/>
            <person name="Chen Q."/>
            <person name="Ma K."/>
        </authorList>
    </citation>
    <scope>NUCLEOTIDE SEQUENCE [LARGE SCALE GENOMIC DNA]</scope>
    <source>
        <strain evidence="8 9">DSM 11164</strain>
    </source>
</reference>
<feature type="transmembrane region" description="Helical" evidence="6">
    <location>
        <begin position="141"/>
        <end position="160"/>
    </location>
</feature>
<evidence type="ECO:0000256" key="2">
    <source>
        <dbReference type="ARBA" id="ARBA00022475"/>
    </source>
</evidence>
<evidence type="ECO:0000256" key="6">
    <source>
        <dbReference type="SAM" id="Phobius"/>
    </source>
</evidence>
<dbReference type="RefSeq" id="WP_031504059.1">
    <property type="nucleotide sequence ID" value="NC_022795.1"/>
</dbReference>
<feature type="transmembrane region" description="Helical" evidence="6">
    <location>
        <begin position="61"/>
        <end position="81"/>
    </location>
</feature>
<keyword evidence="2" id="KW-1003">Cell membrane</keyword>
<dbReference type="STRING" id="1123384.AJ81_03365"/>
<evidence type="ECO:0000256" key="1">
    <source>
        <dbReference type="ARBA" id="ARBA00004651"/>
    </source>
</evidence>
<dbReference type="KEGG" id="phy:AJ81_03365"/>
<feature type="transmembrane region" description="Helical" evidence="6">
    <location>
        <begin position="172"/>
        <end position="191"/>
    </location>
</feature>
<evidence type="ECO:0000256" key="3">
    <source>
        <dbReference type="ARBA" id="ARBA00022692"/>
    </source>
</evidence>
<dbReference type="InterPro" id="IPR037185">
    <property type="entry name" value="EmrE-like"/>
</dbReference>
<dbReference type="Proteomes" id="UP000077469">
    <property type="component" value="Chromosome"/>
</dbReference>
<feature type="transmembrane region" description="Helical" evidence="6">
    <location>
        <begin position="231"/>
        <end position="250"/>
    </location>
</feature>
<dbReference type="InterPro" id="IPR000620">
    <property type="entry name" value="EamA_dom"/>
</dbReference>
<dbReference type="SUPFAM" id="SSF103481">
    <property type="entry name" value="Multidrug resistance efflux transporter EmrE"/>
    <property type="match status" value="2"/>
</dbReference>
<feature type="domain" description="EamA" evidence="7">
    <location>
        <begin position="138"/>
        <end position="270"/>
    </location>
</feature>
<dbReference type="EMBL" id="CP007141">
    <property type="protein sequence ID" value="AJC73407.1"/>
    <property type="molecule type" value="Genomic_DNA"/>
</dbReference>
<name>A0A0X1KQ27_9THEM</name>
<organism evidence="8 9">
    <name type="scientific">Pseudothermotoga hypogea DSM 11164 = NBRC 106472</name>
    <dbReference type="NCBI Taxonomy" id="1123384"/>
    <lineage>
        <taxon>Bacteria</taxon>
        <taxon>Thermotogati</taxon>
        <taxon>Thermotogota</taxon>
        <taxon>Thermotogae</taxon>
        <taxon>Thermotogales</taxon>
        <taxon>Thermotogaceae</taxon>
        <taxon>Pseudothermotoga</taxon>
    </lineage>
</organism>
<dbReference type="OrthoDB" id="9804865at2"/>
<keyword evidence="5 6" id="KW-0472">Membrane</keyword>
<sequence>MKRVRAILALLFVTVAWGLTFPVQKMALTGSNPFFYNFFRFLLASFFTLFLFRNKPRWREGLILGLFIGIGYATQTSGLKLTSSTKSGFITSLYIPFVPIFSFLIERIKPTRLQLVSFFLSIVGLYLLSSPSSDVFNAGDLLTLFCAVAFAIQIVLVTRYTSQEGCEESSLLFPQFFLTALFNLVLSPLGGPIGFKLSYLLALVFTALVATVLAFWVQVKFQRDVGSNSAALIYTAEPVFASLFAFLMLAERVTTSQAIGMCILVVSSIMGNLRRG</sequence>
<keyword evidence="3 6" id="KW-0812">Transmembrane</keyword>
<gene>
    <name evidence="8" type="ORF">AJ81_03365</name>
</gene>
<accession>A0A0X1KQ27</accession>
<feature type="transmembrane region" description="Helical" evidence="6">
    <location>
        <begin position="34"/>
        <end position="52"/>
    </location>
</feature>
<feature type="domain" description="EamA" evidence="7">
    <location>
        <begin position="6"/>
        <end position="129"/>
    </location>
</feature>
<evidence type="ECO:0000313" key="9">
    <source>
        <dbReference type="Proteomes" id="UP000077469"/>
    </source>
</evidence>
<protein>
    <submittedName>
        <fullName evidence="8">Membrane protein</fullName>
    </submittedName>
</protein>
<comment type="subcellular location">
    <subcellularLocation>
        <location evidence="1">Cell membrane</location>
        <topology evidence="1">Multi-pass membrane protein</topology>
    </subcellularLocation>
</comment>
<keyword evidence="9" id="KW-1185">Reference proteome</keyword>
<feature type="transmembrane region" description="Helical" evidence="6">
    <location>
        <begin position="112"/>
        <end position="129"/>
    </location>
</feature>
<evidence type="ECO:0000256" key="4">
    <source>
        <dbReference type="ARBA" id="ARBA00022989"/>
    </source>
</evidence>
<evidence type="ECO:0000256" key="5">
    <source>
        <dbReference type="ARBA" id="ARBA00023136"/>
    </source>
</evidence>
<evidence type="ECO:0000313" key="8">
    <source>
        <dbReference type="EMBL" id="AJC73407.1"/>
    </source>
</evidence>
<dbReference type="PATRIC" id="fig|1123384.7.peg.656"/>
<feature type="transmembrane region" description="Helical" evidence="6">
    <location>
        <begin position="256"/>
        <end position="273"/>
    </location>
</feature>
<dbReference type="InterPro" id="IPR051258">
    <property type="entry name" value="Diverse_Substrate_Transporter"/>
</dbReference>